<keyword evidence="16" id="KW-1185">Reference proteome</keyword>
<dbReference type="GeneID" id="108900169"/>
<keyword evidence="8" id="KW-0547">Nucleotide-binding</keyword>
<feature type="compositionally biased region" description="Polar residues" evidence="13">
    <location>
        <begin position="104"/>
        <end position="117"/>
    </location>
</feature>
<feature type="compositionally biased region" description="Basic residues" evidence="13">
    <location>
        <begin position="2442"/>
        <end position="2454"/>
    </location>
</feature>
<gene>
    <name evidence="15 17" type="primary">LOC108900169</name>
</gene>
<feature type="compositionally biased region" description="Low complexity" evidence="13">
    <location>
        <begin position="2601"/>
        <end position="2624"/>
    </location>
</feature>
<organism evidence="15 16">
    <name type="scientific">Lates calcarifer</name>
    <name type="common">Barramundi</name>
    <name type="synonym">Holocentrus calcarifer</name>
    <dbReference type="NCBI Taxonomy" id="8187"/>
    <lineage>
        <taxon>Eukaryota</taxon>
        <taxon>Metazoa</taxon>
        <taxon>Chordata</taxon>
        <taxon>Craniata</taxon>
        <taxon>Vertebrata</taxon>
        <taxon>Euteleostomi</taxon>
        <taxon>Actinopterygii</taxon>
        <taxon>Neopterygii</taxon>
        <taxon>Teleostei</taxon>
        <taxon>Neoteleostei</taxon>
        <taxon>Acanthomorphata</taxon>
        <taxon>Carangaria</taxon>
        <taxon>Carangaria incertae sedis</taxon>
        <taxon>Centropomidae</taxon>
        <taxon>Lates</taxon>
    </lineage>
</organism>
<evidence type="ECO:0000313" key="17">
    <source>
        <dbReference type="RefSeq" id="XP_018556581.1"/>
    </source>
</evidence>
<feature type="compositionally biased region" description="Low complexity" evidence="13">
    <location>
        <begin position="1191"/>
        <end position="1203"/>
    </location>
</feature>
<dbReference type="FunFam" id="1.10.510.10:FF:000006">
    <property type="entry name" value="Serine/threonine-protein kinase WNK1 isoform 2"/>
    <property type="match status" value="1"/>
</dbReference>
<dbReference type="InterPro" id="IPR056865">
    <property type="entry name" value="CCTL2_WNK"/>
</dbReference>
<dbReference type="GO" id="GO:0005524">
    <property type="term" value="F:ATP binding"/>
    <property type="evidence" value="ECO:0007669"/>
    <property type="project" value="UniProtKB-KW"/>
</dbReference>
<accession>A0A4W6EMS9</accession>
<dbReference type="InterPro" id="IPR011009">
    <property type="entry name" value="Kinase-like_dom_sf"/>
</dbReference>
<feature type="region of interest" description="Disordered" evidence="13">
    <location>
        <begin position="737"/>
        <end position="766"/>
    </location>
</feature>
<dbReference type="SUPFAM" id="SSF56112">
    <property type="entry name" value="Protein kinase-like (PK-like)"/>
    <property type="match status" value="1"/>
</dbReference>
<feature type="region of interest" description="Disordered" evidence="13">
    <location>
        <begin position="1984"/>
        <end position="2005"/>
    </location>
</feature>
<evidence type="ECO:0000256" key="1">
    <source>
        <dbReference type="ARBA" id="ARBA00001946"/>
    </source>
</evidence>
<dbReference type="InterPro" id="IPR024678">
    <property type="entry name" value="Kinase_OSR1/WNK_CCT"/>
</dbReference>
<feature type="region of interest" description="Disordered" evidence="13">
    <location>
        <begin position="1618"/>
        <end position="1716"/>
    </location>
</feature>
<feature type="region of interest" description="Disordered" evidence="13">
    <location>
        <begin position="1531"/>
        <end position="1588"/>
    </location>
</feature>
<feature type="compositionally biased region" description="Polar residues" evidence="13">
    <location>
        <begin position="1858"/>
        <end position="1875"/>
    </location>
</feature>
<feature type="region of interest" description="Disordered" evidence="13">
    <location>
        <begin position="2091"/>
        <end position="2178"/>
    </location>
</feature>
<feature type="compositionally biased region" description="Low complexity" evidence="13">
    <location>
        <begin position="2479"/>
        <end position="2507"/>
    </location>
</feature>
<feature type="compositionally biased region" description="Polar residues" evidence="13">
    <location>
        <begin position="1985"/>
        <end position="1997"/>
    </location>
</feature>
<comment type="catalytic activity">
    <reaction evidence="11">
        <text>L-threonyl-[protein] + ATP = O-phospho-L-threonyl-[protein] + ADP + H(+)</text>
        <dbReference type="Rhea" id="RHEA:46608"/>
        <dbReference type="Rhea" id="RHEA-COMP:11060"/>
        <dbReference type="Rhea" id="RHEA-COMP:11605"/>
        <dbReference type="ChEBI" id="CHEBI:15378"/>
        <dbReference type="ChEBI" id="CHEBI:30013"/>
        <dbReference type="ChEBI" id="CHEBI:30616"/>
        <dbReference type="ChEBI" id="CHEBI:61977"/>
        <dbReference type="ChEBI" id="CHEBI:456216"/>
        <dbReference type="EC" id="2.7.11.1"/>
    </reaction>
</comment>
<dbReference type="GO" id="GO:0004674">
    <property type="term" value="F:protein serine/threonine kinase activity"/>
    <property type="evidence" value="ECO:0007669"/>
    <property type="project" value="UniProtKB-KW"/>
</dbReference>
<reference evidence="16" key="1">
    <citation type="submission" date="2015-09" db="EMBL/GenBank/DDBJ databases">
        <authorList>
            <person name="Sai Rama Sridatta P."/>
        </authorList>
    </citation>
    <scope>NUCLEOTIDE SEQUENCE [LARGE SCALE GENOMIC DNA]</scope>
</reference>
<feature type="domain" description="Protein kinase" evidence="14">
    <location>
        <begin position="178"/>
        <end position="436"/>
    </location>
</feature>
<dbReference type="RefSeq" id="XP_018556581.1">
    <property type="nucleotide sequence ID" value="XM_018701065.2"/>
</dbReference>
<feature type="region of interest" description="Disordered" evidence="13">
    <location>
        <begin position="2021"/>
        <end position="2068"/>
    </location>
</feature>
<dbReference type="GO" id="GO:0005737">
    <property type="term" value="C:cytoplasm"/>
    <property type="evidence" value="ECO:0007669"/>
    <property type="project" value="UniProtKB-SubCell"/>
</dbReference>
<feature type="region of interest" description="Disordered" evidence="13">
    <location>
        <begin position="538"/>
        <end position="608"/>
    </location>
</feature>
<reference evidence="17" key="2">
    <citation type="submission" date="2025-04" db="UniProtKB">
        <authorList>
            <consortium name="RefSeq"/>
        </authorList>
    </citation>
    <scope>IDENTIFICATION</scope>
    <source>
        <tissue evidence="17">Brain</tissue>
    </source>
</reference>
<evidence type="ECO:0000313" key="16">
    <source>
        <dbReference type="Proteomes" id="UP000314980"/>
    </source>
</evidence>
<dbReference type="Gene3D" id="3.10.20.90">
    <property type="entry name" value="Phosphatidylinositol 3-kinase Catalytic Subunit, Chain A, domain 1"/>
    <property type="match status" value="2"/>
</dbReference>
<dbReference type="Pfam" id="PF24889">
    <property type="entry name" value="CCTL2_WNK"/>
    <property type="match status" value="1"/>
</dbReference>
<keyword evidence="6" id="KW-0597">Phosphoprotein</keyword>
<dbReference type="SMART" id="SM00220">
    <property type="entry name" value="S_TKc"/>
    <property type="match status" value="1"/>
</dbReference>
<dbReference type="OrthoDB" id="4062651at2759"/>
<feature type="compositionally biased region" description="Polar residues" evidence="13">
    <location>
        <begin position="1662"/>
        <end position="1674"/>
    </location>
</feature>
<dbReference type="KEGG" id="lcf:108900169"/>
<feature type="compositionally biased region" description="Polar residues" evidence="13">
    <location>
        <begin position="2461"/>
        <end position="2472"/>
    </location>
</feature>
<evidence type="ECO:0000256" key="4">
    <source>
        <dbReference type="ARBA" id="ARBA00022490"/>
    </source>
</evidence>
<name>A0A4W6EMS9_LATCA</name>
<feature type="compositionally biased region" description="Low complexity" evidence="13">
    <location>
        <begin position="1238"/>
        <end position="1250"/>
    </location>
</feature>
<protein>
    <recommendedName>
        <fullName evidence="3">non-specific serine/threonine protein kinase</fullName>
        <ecNumber evidence="3">2.7.11.1</ecNumber>
    </recommendedName>
</protein>
<feature type="region of interest" description="Disordered" evidence="13">
    <location>
        <begin position="884"/>
        <end position="918"/>
    </location>
</feature>
<dbReference type="Proteomes" id="UP000694890">
    <property type="component" value="Linkage group LG6"/>
</dbReference>
<dbReference type="Gene3D" id="3.30.200.20">
    <property type="entry name" value="Phosphorylase Kinase, domain 1"/>
    <property type="match status" value="1"/>
</dbReference>
<dbReference type="Pfam" id="PF00069">
    <property type="entry name" value="Pkinase"/>
    <property type="match status" value="1"/>
</dbReference>
<dbReference type="GeneTree" id="ENSGT00940000160145"/>
<dbReference type="InterPro" id="IPR000719">
    <property type="entry name" value="Prot_kinase_dom"/>
</dbReference>
<evidence type="ECO:0000256" key="11">
    <source>
        <dbReference type="ARBA" id="ARBA00047899"/>
    </source>
</evidence>
<feature type="compositionally biased region" description="Polar residues" evidence="13">
    <location>
        <begin position="1534"/>
        <end position="1561"/>
    </location>
</feature>
<feature type="compositionally biased region" description="Polar residues" evidence="13">
    <location>
        <begin position="1639"/>
        <end position="1654"/>
    </location>
</feature>
<comment type="catalytic activity">
    <reaction evidence="12">
        <text>L-seryl-[protein] + ATP = O-phospho-L-seryl-[protein] + ADP + H(+)</text>
        <dbReference type="Rhea" id="RHEA:17989"/>
        <dbReference type="Rhea" id="RHEA-COMP:9863"/>
        <dbReference type="Rhea" id="RHEA-COMP:11604"/>
        <dbReference type="ChEBI" id="CHEBI:15378"/>
        <dbReference type="ChEBI" id="CHEBI:29999"/>
        <dbReference type="ChEBI" id="CHEBI:30616"/>
        <dbReference type="ChEBI" id="CHEBI:83421"/>
        <dbReference type="ChEBI" id="CHEBI:456216"/>
        <dbReference type="EC" id="2.7.11.1"/>
    </reaction>
</comment>
<feature type="region of interest" description="Disordered" evidence="13">
    <location>
        <begin position="1187"/>
        <end position="1250"/>
    </location>
</feature>
<dbReference type="Gene3D" id="1.10.510.10">
    <property type="entry name" value="Transferase(Phosphotransferase) domain 1"/>
    <property type="match status" value="1"/>
</dbReference>
<feature type="region of interest" description="Disordered" evidence="13">
    <location>
        <begin position="1853"/>
        <end position="1924"/>
    </location>
</feature>
<evidence type="ECO:0000256" key="13">
    <source>
        <dbReference type="SAM" id="MobiDB-lite"/>
    </source>
</evidence>
<dbReference type="Ensembl" id="ENSLCAT00010040438.1">
    <property type="protein sequence ID" value="ENSLCAP00010039507.1"/>
    <property type="gene ID" value="ENSLCAG00010018455.1"/>
</dbReference>
<dbReference type="InParanoid" id="A0A4W6EMS9"/>
<dbReference type="Pfam" id="PF12202">
    <property type="entry name" value="OSR1_C"/>
    <property type="match status" value="1"/>
</dbReference>
<feature type="compositionally biased region" description="Polar residues" evidence="13">
    <location>
        <begin position="2093"/>
        <end position="2124"/>
    </location>
</feature>
<evidence type="ECO:0000256" key="8">
    <source>
        <dbReference type="ARBA" id="ARBA00022741"/>
    </source>
</evidence>
<evidence type="ECO:0000259" key="14">
    <source>
        <dbReference type="PROSITE" id="PS50011"/>
    </source>
</evidence>
<evidence type="ECO:0000313" key="15">
    <source>
        <dbReference type="Ensembl" id="ENSLCAP00010039507.1"/>
    </source>
</evidence>
<feature type="compositionally biased region" description="Polar residues" evidence="13">
    <location>
        <begin position="2246"/>
        <end position="2255"/>
    </location>
</feature>
<dbReference type="FunFam" id="3.10.20.90:FF:000012">
    <property type="entry name" value="Serine/threonine-protein kinase WNK1 isoform 2"/>
    <property type="match status" value="1"/>
</dbReference>
<dbReference type="CDD" id="cd13983">
    <property type="entry name" value="STKc_WNK"/>
    <property type="match status" value="1"/>
</dbReference>
<feature type="compositionally biased region" description="Basic and acidic residues" evidence="13">
    <location>
        <begin position="2323"/>
        <end position="2333"/>
    </location>
</feature>
<feature type="compositionally biased region" description="Low complexity" evidence="13">
    <location>
        <begin position="2197"/>
        <end position="2208"/>
    </location>
</feature>
<evidence type="ECO:0000256" key="7">
    <source>
        <dbReference type="ARBA" id="ARBA00022679"/>
    </source>
</evidence>
<sequence>MEPEANSNSEAHQELKYTSVPSSQCELAMGDGNINLVDPVVRGGSDPSAYPSSSYQRSVHQRFIRRSLWFSDTDEQAFEAPECDNRSKILNINLRTIVDRTRGTSCGIQEGSSTESQGGHKDSATESASADEEKEKGGDALNVTCSDGAKTAIKAASEENEEEAEMKAVSTSPGGRFLKFDIELGRGSFKTVYKGLDTETWVEVAWCELQDRKLSKVERQRFKEEAEMLKGLQHPNIVRFYDFWESPLKGKKCIVLVTELMTSGTLKTYLKRFKVMKPKVLRSWCRQILKGLHFLHTRTPPIIHRDLKCDNIFITGPTGSVKIGDLGLATLKAASFAKSVIGTPEFMAPEMYEEHYDEAVDVYAFGMCMLEMATSEYPYSECQNAAQIYRKVTSGVKPASYNKVMDPEIKEIIGECICQKKEERYTIKDLLNHAFFAEDTGVRVELAEEDDGKKASIALKLWVEDHKKLKGKYKESGAIEFTFDLEKEVPEVVAQEMVESGFFHESDAKTVGKSIRDRVALIKWRRERTVSAAVAVDQGEGGHRVQMTPSQGVSAGTAHVGQPPLLEPEEPEADQHNRLRNLPASATSVTSDSTLDSGMGSTVYSDSHSSQQSVLYQSLLEPITMATQQCQSSSPYLTDRPHSCEKGEIWGATLSPELRTRLGAAARRGSAPVIDTQRANNIARLNAITQTRRSISPTHTVQENQSGLSPPELHLEAEDGFPSQNVLPVLQISPVSSPSECRRLSDTSIRPQSEPSENLTVPVQRGRRHSDLSSLLSLTAHHNHHLAMHKTHMCQACLSLLLLRSQDGSHRHPPFVMPTHHCPCDFRHHPSCGGTTTNPVYARPRGFSDCSDFTLLQKSLFNIISRKPPSCHNTPTQASLLHPSAANRPACSDGDGSPKSHLMSSSSVGDQEPLKDSEDRFCGEEQHVTGAVGVTSSAGHQNQASVQGLPSSSTAVHTPLQYHQPGHSYPAAPYAGQPSAATPAPASLCLVNIQHAGSAASYAPPSVQQSQAAANISASAVPQHIAQSHQAPGHQQQQATAASSLTFPLQVQQTCQNCVAPAQQQAQSASGYPTPVQHQTTAATLPAQSYPLSSVAPAMAATGQCHPAQAPSALQQVQAAVKLPSQQPGQSSSTPALYSQQIPIQQEHQQLLPQNTQSSIQQTQTAGQAYIPPQLQHNQDTVHPIHQQMAQQPIHQSQSGQQQLHTPALQQHSQKAMQTAVPRQSQDISQSTVQQVQTPASHPHPTATPAVQVAATQQSYPAAGLPDAAAQSYAHSALSALQQQTAPAQSQYQPAQSAAAPQTYGGATQIVTPQSLPASSQHGQAAHIAQQFQPYLCIAAFLNQNIPAGQNISQHGQDVQAHGLNLSQSTSSMLAQALPPQQSMAQATVHHQLQPLQISTSLPPTHPSQFPSQYPTVQVMTAVTDCESSYSHSCTAPHPSTSSSLNHIFLSPGQTLPVTPSVSPLSPLNIESTLVSPIPVSLMPSPSPVLGKVVPTSPQHQPTTALQQTVRCEASHSQPAFISALTTHPIHTHISPSQNTHPPTNGSTQPLIQQVPPQAQVSHPDLVPSAQPVQPALFSPPVQNGADPGAAVAAAQLDNSNSCQLALQAQVQSQVQSQIPVLQPSDSQRASSGSASSSMTQQKHPSTAETNTEDQAAEKHTAGQSYDSVNSDATSGKEMSDGYEGTHGGKGEAKVRKHHRRSTRTRSRQEKISRPKLSMLNVCNTGDKMVECQLETHNHKMVTFKFDLDGDAPEEIATYMVENDFILPLEKEVFIEQLKDIVDKAEDMLSEDTEGERNSDQGGSPKQSEGADTLGTEASAPSTPQLVYQQNVLHTGKRWFIICPVVETPMLDKEKTTSHTSTAQESEKSVSSSVRPNNNAAAVTTPVASLSSQSQSSSSSLPSAAQASVQPPDQNTGKARVQQTQPCVTKHALAAAAGVSHKNSLPVEEPCISAVSMVTDMPCCAIVPPVSLDVNALDKGAAGSLASSQTNQPNEKASPTGELPPQLASHQSVVLQQPYATPMQPGTVTSQPQSPAHQPSQTSQNSQSSGHQQPASGGPGESDGEGPRRVEFVDRTIKTLDEKLRNLLYQEHAPSQPSSTASDPQASSTEGVSSPPVSDSQSTEGALKKKKGDPLPQIPERTDSVGALSDSAVAATNRVLKGRDATVSSSSYSSKSRFQIIPTPPDVICRLEKSKTSCSTGSSAAPSSGSGGSHSLTQAPGRKEKGGEAAGKSSATAAVDDEKAGTSKTHSSNRYSAPPNLYQATSTSSPDITPRHIPRAQTIDTPTHHHYHHSSHLYSDSADEDSSSIALPPAHPAPPAHALSEHSGSDLMKRAVAFLRRSGRSKSEQSSDSPCRQPVAMNGHAPSPSAGHAHSSYISSDNDSEFEDADMRKELQKLREKHMKEISELQAFQRSEIEHLYKELGKTLPPNVGLLHAAPPSGRRRRASKHKLKAGKLLNPMVQQLKNNLNTTPERKGESAASSSGSPAKSSVLSDGSAHSSGSSSSSNQPNAGPEQVHTQQPCSLKGSFSSDNIYAGLHGDGMATHAGPGQGWTVYHQTSERVTYKSSSKPRTRFLSGPVSLSIWSTLKRLCLGKERSSRSSLNTTTAQTAASQTQPTLTTATPLPSPQPITRLAQVQTNNSNNKRGTFTDDLHKLVDDWTKETVAAASQPRPSLNQIKEQRRQQDLEYRAPPMGAATHEMKCHIGPSKFQLPLSCPLTAALGPGVPTNLAPNSSAMLPPGYLLPAGTYSGMVPGPLYPQQWPGLPSPVGSMGPVGLLGAARMMPYATMASPGIQAYPALVMHNPENGPCPKTTRTT</sequence>
<dbReference type="STRING" id="8187.ENSLCAP00010039507"/>
<dbReference type="PANTHER" id="PTHR13902">
    <property type="entry name" value="SERINE/THREONINE-PROTEIN KINASE WNK WITH NO LYSINE -RELATED"/>
    <property type="match status" value="1"/>
</dbReference>
<feature type="compositionally biased region" description="Polar residues" evidence="13">
    <location>
        <begin position="746"/>
        <end position="761"/>
    </location>
</feature>
<feature type="region of interest" description="Disordered" evidence="13">
    <location>
        <begin position="2596"/>
        <end position="2629"/>
    </location>
</feature>
<evidence type="ECO:0000256" key="2">
    <source>
        <dbReference type="ARBA" id="ARBA00004496"/>
    </source>
</evidence>
<evidence type="ECO:0000256" key="5">
    <source>
        <dbReference type="ARBA" id="ARBA00022527"/>
    </source>
</evidence>
<feature type="compositionally biased region" description="Polar residues" evidence="13">
    <location>
        <begin position="2262"/>
        <end position="2271"/>
    </location>
</feature>
<feature type="compositionally biased region" description="Polar residues" evidence="13">
    <location>
        <begin position="936"/>
        <end position="956"/>
    </location>
</feature>
<keyword evidence="5" id="KW-0723">Serine/threonine-protein kinase</keyword>
<evidence type="ECO:0000256" key="3">
    <source>
        <dbReference type="ARBA" id="ARBA00012513"/>
    </source>
</evidence>
<dbReference type="PROSITE" id="PS00108">
    <property type="entry name" value="PROTEIN_KINASE_ST"/>
    <property type="match status" value="1"/>
</dbReference>
<feature type="compositionally biased region" description="Basic residues" evidence="13">
    <location>
        <begin position="1695"/>
        <end position="1706"/>
    </location>
</feature>
<feature type="region of interest" description="Disordered" evidence="13">
    <location>
        <begin position="104"/>
        <end position="143"/>
    </location>
</feature>
<keyword evidence="9 17" id="KW-0418">Kinase</keyword>
<feature type="compositionally biased region" description="Low complexity" evidence="13">
    <location>
        <begin position="2363"/>
        <end position="2376"/>
    </location>
</feature>
<feature type="compositionally biased region" description="Polar residues" evidence="13">
    <location>
        <begin position="584"/>
        <end position="606"/>
    </location>
</feature>
<feature type="region of interest" description="Disordered" evidence="13">
    <location>
        <begin position="2429"/>
        <end position="2528"/>
    </location>
</feature>
<dbReference type="InterPro" id="IPR008271">
    <property type="entry name" value="Ser/Thr_kinase_AS"/>
</dbReference>
<comment type="cofactor">
    <cofactor evidence="1">
        <name>Mg(2+)</name>
        <dbReference type="ChEBI" id="CHEBI:18420"/>
    </cofactor>
</comment>
<feature type="compositionally biased region" description="Low complexity" evidence="13">
    <location>
        <begin position="1876"/>
        <end position="1912"/>
    </location>
</feature>
<dbReference type="FunFam" id="3.30.200.20:FF:000494">
    <property type="entry name" value="serine/threonine-protein kinase WNK2 isoform X2"/>
    <property type="match status" value="1"/>
</dbReference>
<evidence type="ECO:0000256" key="12">
    <source>
        <dbReference type="ARBA" id="ARBA00048679"/>
    </source>
</evidence>
<dbReference type="PROSITE" id="PS50011">
    <property type="entry name" value="PROTEIN_KINASE_DOM"/>
    <property type="match status" value="1"/>
</dbReference>
<proteinExistence type="predicted"/>
<evidence type="ECO:0000256" key="10">
    <source>
        <dbReference type="ARBA" id="ARBA00022840"/>
    </source>
</evidence>
<feature type="compositionally biased region" description="Polar residues" evidence="13">
    <location>
        <begin position="1204"/>
        <end position="1237"/>
    </location>
</feature>
<feature type="region of interest" description="Disordered" evidence="13">
    <location>
        <begin position="2197"/>
        <end position="2388"/>
    </location>
</feature>
<keyword evidence="10" id="KW-0067">ATP-binding</keyword>
<keyword evidence="4" id="KW-0963">Cytoplasm</keyword>
<feature type="compositionally biased region" description="Low complexity" evidence="13">
    <location>
        <begin position="1618"/>
        <end position="1638"/>
    </location>
</feature>
<feature type="compositionally biased region" description="Polar residues" evidence="13">
    <location>
        <begin position="1913"/>
        <end position="1924"/>
    </location>
</feature>
<dbReference type="FunFam" id="3.10.20.90:FF:000007">
    <property type="entry name" value="Serine/threonine-protein kinase WNK1 isoform 1"/>
    <property type="match status" value="1"/>
</dbReference>
<feature type="compositionally biased region" description="Polar residues" evidence="13">
    <location>
        <begin position="2517"/>
        <end position="2528"/>
    </location>
</feature>
<evidence type="ECO:0000256" key="6">
    <source>
        <dbReference type="ARBA" id="ARBA00022553"/>
    </source>
</evidence>
<comment type="subcellular location">
    <subcellularLocation>
        <location evidence="2">Cytoplasm</location>
    </subcellularLocation>
</comment>
<evidence type="ECO:0000256" key="9">
    <source>
        <dbReference type="ARBA" id="ARBA00022777"/>
    </source>
</evidence>
<reference evidence="15" key="3">
    <citation type="submission" date="2025-05" db="UniProtKB">
        <authorList>
            <consortium name="Ensembl"/>
        </authorList>
    </citation>
    <scope>IDENTIFICATION</scope>
</reference>
<feature type="region of interest" description="Disordered" evidence="13">
    <location>
        <begin position="1788"/>
        <end position="1822"/>
    </location>
</feature>
<dbReference type="InterPro" id="IPR050588">
    <property type="entry name" value="WNK_Ser-Thr_kinase"/>
</dbReference>
<keyword evidence="7" id="KW-0808">Transferase</keyword>
<feature type="region of interest" description="Disordered" evidence="13">
    <location>
        <begin position="936"/>
        <end position="980"/>
    </location>
</feature>
<dbReference type="EC" id="2.7.11.1" evidence="3"/>
<dbReference type="Proteomes" id="UP000314980">
    <property type="component" value="Unassembled WGS sequence"/>
</dbReference>
<feature type="compositionally biased region" description="Low complexity" evidence="13">
    <location>
        <begin position="2030"/>
        <end position="2053"/>
    </location>
</feature>